<dbReference type="SMR" id="A2E184"/>
<dbReference type="VEuPathDB" id="TrichDB:TVAGG3_0939180"/>
<proteinExistence type="predicted"/>
<reference evidence="1" key="2">
    <citation type="journal article" date="2007" name="Science">
        <title>Draft genome sequence of the sexually transmitted pathogen Trichomonas vaginalis.</title>
        <authorList>
            <person name="Carlton J.M."/>
            <person name="Hirt R.P."/>
            <person name="Silva J.C."/>
            <person name="Delcher A.L."/>
            <person name="Schatz M."/>
            <person name="Zhao Q."/>
            <person name="Wortman J.R."/>
            <person name="Bidwell S.L."/>
            <person name="Alsmark U.C.M."/>
            <person name="Besteiro S."/>
            <person name="Sicheritz-Ponten T."/>
            <person name="Noel C.J."/>
            <person name="Dacks J.B."/>
            <person name="Foster P.G."/>
            <person name="Simillion C."/>
            <person name="Van de Peer Y."/>
            <person name="Miranda-Saavedra D."/>
            <person name="Barton G.J."/>
            <person name="Westrop G.D."/>
            <person name="Mueller S."/>
            <person name="Dessi D."/>
            <person name="Fiori P.L."/>
            <person name="Ren Q."/>
            <person name="Paulsen I."/>
            <person name="Zhang H."/>
            <person name="Bastida-Corcuera F.D."/>
            <person name="Simoes-Barbosa A."/>
            <person name="Brown M.T."/>
            <person name="Hayes R.D."/>
            <person name="Mukherjee M."/>
            <person name="Okumura C.Y."/>
            <person name="Schneider R."/>
            <person name="Smith A.J."/>
            <person name="Vanacova S."/>
            <person name="Villalvazo M."/>
            <person name="Haas B.J."/>
            <person name="Pertea M."/>
            <person name="Feldblyum T.V."/>
            <person name="Utterback T.R."/>
            <person name="Shu C.L."/>
            <person name="Osoegawa K."/>
            <person name="de Jong P.J."/>
            <person name="Hrdy I."/>
            <person name="Horvathova L."/>
            <person name="Zubacova Z."/>
            <person name="Dolezal P."/>
            <person name="Malik S.B."/>
            <person name="Logsdon J.M. Jr."/>
            <person name="Henze K."/>
            <person name="Gupta A."/>
            <person name="Wang C.C."/>
            <person name="Dunne R.L."/>
            <person name="Upcroft J.A."/>
            <person name="Upcroft P."/>
            <person name="White O."/>
            <person name="Salzberg S.L."/>
            <person name="Tang P."/>
            <person name="Chiu C.-H."/>
            <person name="Lee Y.-S."/>
            <person name="Embley T.M."/>
            <person name="Coombs G.H."/>
            <person name="Mottram J.C."/>
            <person name="Tachezy J."/>
            <person name="Fraser-Liggett C.M."/>
            <person name="Johnson P.J."/>
        </authorList>
    </citation>
    <scope>NUCLEOTIDE SEQUENCE [LARGE SCALE GENOMIC DNA]</scope>
    <source>
        <strain evidence="1">G3</strain>
    </source>
</reference>
<sequence length="653" mass="74033">MLKFTHPSDDIIDLSFEKGQITFEHPSAKNLAIILAKFARSILTKEELPVININEDDPEGFTGTKLCALRRFRALMFSEAFELKPSYIKVFADYLKTDSHTFDCTEFQNFQAIDRFAIQALEVDTTLEKIIIPPSGEHTNWKFVSSLLAHSQNLKSIVTSEKFDETAISLYEAFRSNQYCALSELVFRNNEIRDSYIHILDKIVDAISLTSLTLSKSMSRRVLKIFLTSVESSENFNMIRNLVIDGFPEMYILTSTQVCKNIINLSFTNCETEVITVIKSLLKLVDCKIEKLDISGNLCLTNVSKAAKFPSSIKEVVMNDIKMDVSFIPNILTVVNNSKHPMTLHLSRIINSSDTWGSAFDRIASVECPELEGLYWDSNPINGQFLKFLESRRDLRLFSFSGYTNDDQSLNDVCDFISINETIETLIIKGTPKSMPKEVAMQIYRAISNNRSIKSLDLSSQQFDGELLDALDTALMNNRVVQCINIDYTSIQAEDLIKFLKQLKKRGIALKIIYDTSVFFPQGKHEEIAALIRKIGSGDSSIEVPQETVKLIPSDRAPKYRSIVVNIPAPTSNPQSRELMISKELEEPEEEEEYSYSYSSTYSEGEGDDKELPSLLCSVFDAIPPPPPDHCYEDMQTHYHINEIVARVRANDK</sequence>
<dbReference type="InParanoid" id="A2E184"/>
<dbReference type="GO" id="GO:0034315">
    <property type="term" value="P:regulation of Arp2/3 complex-mediated actin nucleation"/>
    <property type="evidence" value="ECO:0000318"/>
    <property type="project" value="GO_Central"/>
</dbReference>
<dbReference type="GO" id="GO:0030027">
    <property type="term" value="C:lamellipodium"/>
    <property type="evidence" value="ECO:0000318"/>
    <property type="project" value="GO_Central"/>
</dbReference>
<dbReference type="KEGG" id="tva:4771564"/>
<dbReference type="Proteomes" id="UP000001542">
    <property type="component" value="Unassembled WGS sequence"/>
</dbReference>
<keyword evidence="2" id="KW-1185">Reference proteome</keyword>
<dbReference type="AlphaFoldDB" id="A2E184"/>
<organism evidence="1 2">
    <name type="scientific">Trichomonas vaginalis (strain ATCC PRA-98 / G3)</name>
    <dbReference type="NCBI Taxonomy" id="412133"/>
    <lineage>
        <taxon>Eukaryota</taxon>
        <taxon>Metamonada</taxon>
        <taxon>Parabasalia</taxon>
        <taxon>Trichomonadida</taxon>
        <taxon>Trichomonadidae</taxon>
        <taxon>Trichomonas</taxon>
    </lineage>
</organism>
<dbReference type="SUPFAM" id="SSF52047">
    <property type="entry name" value="RNI-like"/>
    <property type="match status" value="1"/>
</dbReference>
<gene>
    <name evidence="1" type="ORF">TVAG_389820</name>
</gene>
<dbReference type="RefSeq" id="XP_001325808.1">
    <property type="nucleotide sequence ID" value="XM_001325773.1"/>
</dbReference>
<accession>A2E184</accession>
<evidence type="ECO:0000313" key="1">
    <source>
        <dbReference type="EMBL" id="EAY13585.1"/>
    </source>
</evidence>
<reference evidence="1" key="1">
    <citation type="submission" date="2006-10" db="EMBL/GenBank/DDBJ databases">
        <authorList>
            <person name="Amadeo P."/>
            <person name="Zhao Q."/>
            <person name="Wortman J."/>
            <person name="Fraser-Liggett C."/>
            <person name="Carlton J."/>
        </authorList>
    </citation>
    <scope>NUCLEOTIDE SEQUENCE</scope>
    <source>
        <strain evidence="1">G3</strain>
    </source>
</reference>
<dbReference type="GO" id="GO:0005886">
    <property type="term" value="C:plasma membrane"/>
    <property type="evidence" value="ECO:0000318"/>
    <property type="project" value="GO_Central"/>
</dbReference>
<name>A2E184_TRIV3</name>
<dbReference type="VEuPathDB" id="TrichDB:TVAG_389820"/>
<dbReference type="GO" id="GO:0016477">
    <property type="term" value="P:cell migration"/>
    <property type="evidence" value="ECO:0000318"/>
    <property type="project" value="GO_Central"/>
</dbReference>
<dbReference type="EMBL" id="DS113283">
    <property type="protein sequence ID" value="EAY13585.1"/>
    <property type="molecule type" value="Genomic_DNA"/>
</dbReference>
<evidence type="ECO:0008006" key="3">
    <source>
        <dbReference type="Google" id="ProtNLM"/>
    </source>
</evidence>
<dbReference type="Gene3D" id="3.80.10.10">
    <property type="entry name" value="Ribonuclease Inhibitor"/>
    <property type="match status" value="1"/>
</dbReference>
<dbReference type="PANTHER" id="PTHR24112">
    <property type="entry name" value="LEUCINE-RICH REPEAT, ISOFORM F-RELATED"/>
    <property type="match status" value="1"/>
</dbReference>
<protein>
    <recommendedName>
        <fullName evidence="3">Leucine Rich Repeat family protein</fullName>
    </recommendedName>
</protein>
<dbReference type="PANTHER" id="PTHR24112:SF64">
    <property type="entry name" value="CHROMOSOME UNDETERMINED SCAFFOLD_46, WHOLE GENOME SHOTGUN SEQUENCE"/>
    <property type="match status" value="1"/>
</dbReference>
<dbReference type="InterPro" id="IPR032675">
    <property type="entry name" value="LRR_dom_sf"/>
</dbReference>
<dbReference type="InterPro" id="IPR051279">
    <property type="entry name" value="PP1-Reg/Actin-Interact_Protein"/>
</dbReference>
<evidence type="ECO:0000313" key="2">
    <source>
        <dbReference type="Proteomes" id="UP000001542"/>
    </source>
</evidence>